<dbReference type="PANTHER" id="PTHR43592:SF15">
    <property type="entry name" value="CAAX AMINO TERMINAL PROTEASE FAMILY PROTEIN"/>
    <property type="match status" value="1"/>
</dbReference>
<name>A0A1B9NZ77_ALILO</name>
<dbReference type="GO" id="GO:0004175">
    <property type="term" value="F:endopeptidase activity"/>
    <property type="evidence" value="ECO:0007669"/>
    <property type="project" value="UniProtKB-ARBA"/>
</dbReference>
<feature type="transmembrane region" description="Helical" evidence="1">
    <location>
        <begin position="251"/>
        <end position="271"/>
    </location>
</feature>
<sequence length="275" mass="30448">MILDLSMWIWLPLALAIALAFIQQTKVSLGLLGLTLVGALIEQRLTVSGLVGMLVGLFVAYRAPSLERKWQIGAYAFIFVWCVALFLHLIPGFTNAKVLDAVVSGPLSIPFTMYLNLDKPFIFFGLLLAYPAILGSKATFNKKAILLTAIPLFSLLPMAWGLGALKPEFSLPSWWWLFALNNLLLTCVAEEAFFRGFVQQSLSKRFGWIVGIAIASVLFGLAHIGGGLLLVAFATLAGVGYGLAFHYSSRLWVAVLFHFLFNFFHLVFFTYPMMK</sequence>
<keyword evidence="1" id="KW-0472">Membrane</keyword>
<feature type="domain" description="CAAX prenyl protease 2/Lysostaphin resistance protein A-like" evidence="2">
    <location>
        <begin position="173"/>
        <end position="264"/>
    </location>
</feature>
<dbReference type="InterPro" id="IPR003675">
    <property type="entry name" value="Rce1/LyrA-like_dom"/>
</dbReference>
<dbReference type="GO" id="GO:0080120">
    <property type="term" value="P:CAAX-box protein maturation"/>
    <property type="evidence" value="ECO:0007669"/>
    <property type="project" value="UniProtKB-ARBA"/>
</dbReference>
<evidence type="ECO:0000256" key="1">
    <source>
        <dbReference type="SAM" id="Phobius"/>
    </source>
</evidence>
<keyword evidence="3" id="KW-0645">Protease</keyword>
<dbReference type="OrthoDB" id="5322702at2"/>
<keyword evidence="3" id="KW-0378">Hydrolase</keyword>
<feature type="transmembrane region" description="Helical" evidence="1">
    <location>
        <begin position="113"/>
        <end position="132"/>
    </location>
</feature>
<feature type="transmembrane region" description="Helical" evidence="1">
    <location>
        <begin position="73"/>
        <end position="93"/>
    </location>
</feature>
<protein>
    <submittedName>
        <fullName evidence="3">CAAX protease</fullName>
    </submittedName>
</protein>
<dbReference type="GO" id="GO:0006508">
    <property type="term" value="P:proteolysis"/>
    <property type="evidence" value="ECO:0007669"/>
    <property type="project" value="UniProtKB-KW"/>
</dbReference>
<feature type="transmembrane region" description="Helical" evidence="1">
    <location>
        <begin position="174"/>
        <end position="194"/>
    </location>
</feature>
<evidence type="ECO:0000313" key="4">
    <source>
        <dbReference type="Proteomes" id="UP000093523"/>
    </source>
</evidence>
<dbReference type="EMBL" id="MAJU01000009">
    <property type="protein sequence ID" value="OCH21305.1"/>
    <property type="molecule type" value="Genomic_DNA"/>
</dbReference>
<feature type="transmembrane region" description="Helical" evidence="1">
    <location>
        <begin position="144"/>
        <end position="162"/>
    </location>
</feature>
<dbReference type="AlphaFoldDB" id="A0A1B9NZ77"/>
<feature type="transmembrane region" description="Helical" evidence="1">
    <location>
        <begin position="44"/>
        <end position="61"/>
    </location>
</feature>
<dbReference type="STRING" id="688.A6E04_12235"/>
<keyword evidence="1" id="KW-1133">Transmembrane helix</keyword>
<gene>
    <name evidence="3" type="ORF">A6E04_12235</name>
</gene>
<evidence type="ECO:0000259" key="2">
    <source>
        <dbReference type="Pfam" id="PF02517"/>
    </source>
</evidence>
<accession>A0A1B9NZ77</accession>
<comment type="caution">
    <text evidence="3">The sequence shown here is derived from an EMBL/GenBank/DDBJ whole genome shotgun (WGS) entry which is preliminary data.</text>
</comment>
<reference evidence="3 4" key="1">
    <citation type="submission" date="2016-06" db="EMBL/GenBank/DDBJ databases">
        <authorList>
            <person name="Kjaerup R.B."/>
            <person name="Dalgaard T.S."/>
            <person name="Juul-Madsen H.R."/>
        </authorList>
    </citation>
    <scope>NUCLEOTIDE SEQUENCE [LARGE SCALE GENOMIC DNA]</scope>
    <source>
        <strain evidence="3 4">1S159</strain>
    </source>
</reference>
<evidence type="ECO:0000313" key="3">
    <source>
        <dbReference type="EMBL" id="OCH21305.1"/>
    </source>
</evidence>
<proteinExistence type="predicted"/>
<organism evidence="3 4">
    <name type="scientific">Aliivibrio logei</name>
    <name type="common">Vibrio logei</name>
    <dbReference type="NCBI Taxonomy" id="688"/>
    <lineage>
        <taxon>Bacteria</taxon>
        <taxon>Pseudomonadati</taxon>
        <taxon>Pseudomonadota</taxon>
        <taxon>Gammaproteobacteria</taxon>
        <taxon>Vibrionales</taxon>
        <taxon>Vibrionaceae</taxon>
        <taxon>Aliivibrio</taxon>
    </lineage>
</organism>
<dbReference type="RefSeq" id="WP_017022611.1">
    <property type="nucleotide sequence ID" value="NZ_CAWMPN010000009.1"/>
</dbReference>
<dbReference type="PANTHER" id="PTHR43592">
    <property type="entry name" value="CAAX AMINO TERMINAL PROTEASE"/>
    <property type="match status" value="1"/>
</dbReference>
<dbReference type="Proteomes" id="UP000093523">
    <property type="component" value="Unassembled WGS sequence"/>
</dbReference>
<feature type="transmembrane region" description="Helical" evidence="1">
    <location>
        <begin position="206"/>
        <end position="239"/>
    </location>
</feature>
<dbReference type="Pfam" id="PF02517">
    <property type="entry name" value="Rce1-like"/>
    <property type="match status" value="1"/>
</dbReference>
<keyword evidence="1" id="KW-0812">Transmembrane</keyword>